<keyword evidence="5 10" id="KW-0560">Oxidoreductase</keyword>
<dbReference type="Gene3D" id="1.10.599.10">
    <property type="entry name" value="Aldehyde Ferredoxin Oxidoreductase Protein, subunit A, domain 3"/>
    <property type="match status" value="1"/>
</dbReference>
<dbReference type="InterPro" id="IPR013984">
    <property type="entry name" value="Ald_Fedxn_OxRdtase_dom2"/>
</dbReference>
<name>A0A4Y7RF87_9FIRM</name>
<evidence type="ECO:0000313" key="10">
    <source>
        <dbReference type="EMBL" id="TEB07449.1"/>
    </source>
</evidence>
<evidence type="ECO:0000256" key="3">
    <source>
        <dbReference type="ARBA" id="ARBA00022485"/>
    </source>
</evidence>
<dbReference type="InterPro" id="IPR036503">
    <property type="entry name" value="Ald_Fedxn_OxRdtase_N_sf"/>
</dbReference>
<dbReference type="Pfam" id="PF01314">
    <property type="entry name" value="AFOR_C"/>
    <property type="match status" value="1"/>
</dbReference>
<dbReference type="InterPro" id="IPR051919">
    <property type="entry name" value="W-dependent_AOR"/>
</dbReference>
<dbReference type="SMART" id="SM00790">
    <property type="entry name" value="AFOR_N"/>
    <property type="match status" value="1"/>
</dbReference>
<keyword evidence="7" id="KW-0411">Iron-sulfur</keyword>
<comment type="similarity">
    <text evidence="2">Belongs to the AOR/FOR family.</text>
</comment>
<dbReference type="Pfam" id="PF02730">
    <property type="entry name" value="AFOR_N"/>
    <property type="match status" value="1"/>
</dbReference>
<gene>
    <name evidence="10" type="primary">ydhV_1</name>
    <name evidence="10" type="ORF">Psch_01003</name>
</gene>
<keyword evidence="4" id="KW-0479">Metal-binding</keyword>
<dbReference type="SUPFAM" id="SSF48310">
    <property type="entry name" value="Aldehyde ferredoxin oxidoreductase, C-terminal domains"/>
    <property type="match status" value="1"/>
</dbReference>
<dbReference type="EC" id="1.-.-.-" evidence="10"/>
<feature type="domain" description="Aldehyde ferredoxin oxidoreductase N-terminal" evidence="9">
    <location>
        <begin position="1"/>
        <end position="207"/>
    </location>
</feature>
<protein>
    <submittedName>
        <fullName evidence="10">Putative oxidoreductase YdhV</fullName>
        <ecNumber evidence="10">1.-.-.-</ecNumber>
    </submittedName>
</protein>
<dbReference type="SUPFAM" id="SSF56228">
    <property type="entry name" value="Aldehyde ferredoxin oxidoreductase, N-terminal domain"/>
    <property type="match status" value="1"/>
</dbReference>
<dbReference type="AlphaFoldDB" id="A0A4Y7RF87"/>
<evidence type="ECO:0000256" key="5">
    <source>
        <dbReference type="ARBA" id="ARBA00023002"/>
    </source>
</evidence>
<dbReference type="Proteomes" id="UP000298324">
    <property type="component" value="Unassembled WGS sequence"/>
</dbReference>
<evidence type="ECO:0000256" key="8">
    <source>
        <dbReference type="ARBA" id="ARBA00049934"/>
    </source>
</evidence>
<evidence type="ECO:0000256" key="6">
    <source>
        <dbReference type="ARBA" id="ARBA00023004"/>
    </source>
</evidence>
<reference evidence="10 11" key="1">
    <citation type="journal article" date="2018" name="Environ. Microbiol.">
        <title>Novel energy conservation strategies and behaviour of Pelotomaculum schinkii driving syntrophic propionate catabolism.</title>
        <authorList>
            <person name="Hidalgo-Ahumada C.A.P."/>
            <person name="Nobu M.K."/>
            <person name="Narihiro T."/>
            <person name="Tamaki H."/>
            <person name="Liu W.T."/>
            <person name="Kamagata Y."/>
            <person name="Stams A.J.M."/>
            <person name="Imachi H."/>
            <person name="Sousa D.Z."/>
        </authorList>
    </citation>
    <scope>NUCLEOTIDE SEQUENCE [LARGE SCALE GENOMIC DNA]</scope>
    <source>
        <strain evidence="10 11">HH</strain>
    </source>
</reference>
<evidence type="ECO:0000256" key="2">
    <source>
        <dbReference type="ARBA" id="ARBA00011032"/>
    </source>
</evidence>
<dbReference type="Gene3D" id="3.60.9.10">
    <property type="entry name" value="Aldehyde ferredoxin oxidoreductase, N-terminal domain"/>
    <property type="match status" value="1"/>
</dbReference>
<dbReference type="Gene3D" id="1.10.569.10">
    <property type="entry name" value="Aldehyde Ferredoxin Oxidoreductase Protein, subunit A, domain 2"/>
    <property type="match status" value="1"/>
</dbReference>
<sequence>MAKLLRVNLAKGQVHYEDVPEKYRLLAGRSLTSQIVLDEVEPICEPLGELNKLVIAPGLFAGTRCPNSNRIFIGAKSPLTGTIKESNAGGTVARKLAKLGIKGIIIEGKPASDAWNVLVIKKDEAILVPSQELVGLGNYKTMESLHESYGAKVGIMSIGQAGEMMLSAASVAVSDPDGLPNRHCGRGGMGAVLGSKRIKAIVVDDTGADDAIAEIADPEGFNEVCKEWTKTLAANTVGLKNFGTTNLVNPINAVGGLPVKNFSQGSYDRFEKINGQALAAACIGNGGRVGHACSPGCVVRCSNVYHDKDGKYVVSAIEFETVALFGSNLDIDNLETIARLNRLCNDYGVDTMDVGGAVGVAMEAGIASFGDEEAALDMVEQIGKGTILGRLLGNGSTITGKVLGVTRVPASKGQNMSAYDPRALKGTGVTYATGTQGADHTLGNGLPGRFGVDTNSKDQQVEISRKLQIMTAVVDGLGLCLFIGPMPPTMDTLVKVFSKYVGKDITLDELLERGKDLLRVEMSFNKLAGFTNADNRLPEFFSNEPLEPKGVVFDITPEELDAVLNF</sequence>
<dbReference type="RefSeq" id="WP_190239341.1">
    <property type="nucleotide sequence ID" value="NZ_QFGA01000001.1"/>
</dbReference>
<keyword evidence="3" id="KW-0004">4Fe-4S</keyword>
<dbReference type="InterPro" id="IPR036021">
    <property type="entry name" value="Tungsten_al_ferr_oxy-like_C"/>
</dbReference>
<dbReference type="PANTHER" id="PTHR30038:SF0">
    <property type="entry name" value="TUNGSTEN-CONTAINING ALDEHYDE FERREDOXIN OXIDOREDUCTASE"/>
    <property type="match status" value="1"/>
</dbReference>
<comment type="cofactor">
    <cofactor evidence="8">
        <name>tungstopterin</name>
        <dbReference type="ChEBI" id="CHEBI:30402"/>
    </cofactor>
</comment>
<dbReference type="InterPro" id="IPR001203">
    <property type="entry name" value="OxRdtase_Ald_Fedxn_C"/>
</dbReference>
<accession>A0A4Y7RF87</accession>
<organism evidence="10 11">
    <name type="scientific">Pelotomaculum schinkii</name>
    <dbReference type="NCBI Taxonomy" id="78350"/>
    <lineage>
        <taxon>Bacteria</taxon>
        <taxon>Bacillati</taxon>
        <taxon>Bacillota</taxon>
        <taxon>Clostridia</taxon>
        <taxon>Eubacteriales</taxon>
        <taxon>Desulfotomaculaceae</taxon>
        <taxon>Pelotomaculum</taxon>
    </lineage>
</organism>
<keyword evidence="6" id="KW-0408">Iron</keyword>
<dbReference type="GO" id="GO:0046872">
    <property type="term" value="F:metal ion binding"/>
    <property type="evidence" value="ECO:0007669"/>
    <property type="project" value="UniProtKB-KW"/>
</dbReference>
<dbReference type="GO" id="GO:0051539">
    <property type="term" value="F:4 iron, 4 sulfur cluster binding"/>
    <property type="evidence" value="ECO:0007669"/>
    <property type="project" value="UniProtKB-KW"/>
</dbReference>
<evidence type="ECO:0000259" key="9">
    <source>
        <dbReference type="SMART" id="SM00790"/>
    </source>
</evidence>
<comment type="cofactor">
    <cofactor evidence="1">
        <name>[4Fe-4S] cluster</name>
        <dbReference type="ChEBI" id="CHEBI:49883"/>
    </cofactor>
</comment>
<dbReference type="GO" id="GO:0016625">
    <property type="term" value="F:oxidoreductase activity, acting on the aldehyde or oxo group of donors, iron-sulfur protein as acceptor"/>
    <property type="evidence" value="ECO:0007669"/>
    <property type="project" value="InterPro"/>
</dbReference>
<dbReference type="InterPro" id="IPR013985">
    <property type="entry name" value="Ald_Fedxn_OxRdtase_dom3"/>
</dbReference>
<dbReference type="PANTHER" id="PTHR30038">
    <property type="entry name" value="ALDEHYDE FERREDOXIN OXIDOREDUCTASE"/>
    <property type="match status" value="1"/>
</dbReference>
<evidence type="ECO:0000256" key="7">
    <source>
        <dbReference type="ARBA" id="ARBA00023014"/>
    </source>
</evidence>
<proteinExistence type="inferred from homology"/>
<dbReference type="EMBL" id="QFGA01000001">
    <property type="protein sequence ID" value="TEB07449.1"/>
    <property type="molecule type" value="Genomic_DNA"/>
</dbReference>
<comment type="caution">
    <text evidence="10">The sequence shown here is derived from an EMBL/GenBank/DDBJ whole genome shotgun (WGS) entry which is preliminary data.</text>
</comment>
<dbReference type="GO" id="GO:0009055">
    <property type="term" value="F:electron transfer activity"/>
    <property type="evidence" value="ECO:0007669"/>
    <property type="project" value="InterPro"/>
</dbReference>
<evidence type="ECO:0000256" key="4">
    <source>
        <dbReference type="ARBA" id="ARBA00022723"/>
    </source>
</evidence>
<evidence type="ECO:0000256" key="1">
    <source>
        <dbReference type="ARBA" id="ARBA00001966"/>
    </source>
</evidence>
<evidence type="ECO:0000313" key="11">
    <source>
        <dbReference type="Proteomes" id="UP000298324"/>
    </source>
</evidence>
<keyword evidence="11" id="KW-1185">Reference proteome</keyword>
<dbReference type="InterPro" id="IPR013983">
    <property type="entry name" value="Ald_Fedxn_OxRdtase_N"/>
</dbReference>